<dbReference type="WBParaSite" id="nRc.2.0.1.t29792-RA">
    <property type="protein sequence ID" value="nRc.2.0.1.t29792-RA"/>
    <property type="gene ID" value="nRc.2.0.1.g29792"/>
</dbReference>
<organism evidence="1 2">
    <name type="scientific">Romanomermis culicivorax</name>
    <name type="common">Nematode worm</name>
    <dbReference type="NCBI Taxonomy" id="13658"/>
    <lineage>
        <taxon>Eukaryota</taxon>
        <taxon>Metazoa</taxon>
        <taxon>Ecdysozoa</taxon>
        <taxon>Nematoda</taxon>
        <taxon>Enoplea</taxon>
        <taxon>Dorylaimia</taxon>
        <taxon>Mermithida</taxon>
        <taxon>Mermithoidea</taxon>
        <taxon>Mermithidae</taxon>
        <taxon>Romanomermis</taxon>
    </lineage>
</organism>
<protein>
    <submittedName>
        <fullName evidence="2">Uncharacterized protein</fullName>
    </submittedName>
</protein>
<reference evidence="2" key="1">
    <citation type="submission" date="2022-11" db="UniProtKB">
        <authorList>
            <consortium name="WormBaseParasite"/>
        </authorList>
    </citation>
    <scope>IDENTIFICATION</scope>
</reference>
<evidence type="ECO:0000313" key="1">
    <source>
        <dbReference type="Proteomes" id="UP000887565"/>
    </source>
</evidence>
<dbReference type="Proteomes" id="UP000887565">
    <property type="component" value="Unplaced"/>
</dbReference>
<dbReference type="AlphaFoldDB" id="A0A915JVK3"/>
<keyword evidence="1" id="KW-1185">Reference proteome</keyword>
<accession>A0A915JVK3</accession>
<proteinExistence type="predicted"/>
<evidence type="ECO:0000313" key="2">
    <source>
        <dbReference type="WBParaSite" id="nRc.2.0.1.t29792-RA"/>
    </source>
</evidence>
<sequence>MTRTGAQTLAAITQRQPAAATKPSPLVANAFRKTLRAINDDVSIIEGSPFPTATAPRSPKIGVLPKAHPFGGFVIDLPGERPISSNNDDDE</sequence>
<name>A0A915JVK3_ROMCU</name>